<evidence type="ECO:0000256" key="4">
    <source>
        <dbReference type="ARBA" id="ARBA00023002"/>
    </source>
</evidence>
<dbReference type="Pfam" id="PF01565">
    <property type="entry name" value="FAD_binding_4"/>
    <property type="match status" value="1"/>
</dbReference>
<proteinExistence type="inferred from homology"/>
<dbReference type="PANTHER" id="PTHR42973:SF22">
    <property type="entry name" value="FAD-BINDING PCMH-TYPE DOMAIN-CONTAINING PROTEIN-RELATED"/>
    <property type="match status" value="1"/>
</dbReference>
<keyword evidence="7" id="KW-1185">Reference proteome</keyword>
<feature type="domain" description="FAD-binding PCMH-type" evidence="5">
    <location>
        <begin position="43"/>
        <end position="218"/>
    </location>
</feature>
<sequence length="480" mass="52542">MFDNDRILNSLATVLGQDSELLCNPGSEGYDESNSSYFSALASALKPSFILRPKTIEQVQEVIRALGPLVLEGSCRIAIRGTGHTPFAGGANIQDGVTIDLRNFKGVVLDAEESTVKVGVGETWDKVYAELEKHGLTTAGARVNNVGVGGFILGGALSLISSRRGFSCDSVTEFQVVLAAGELVRASADEHPDLFIALKGGLNNFGVVTSVTMKTYNSGDVWGGVVYYQPEAFTDLFHRACDFARDELDEEVHVMCSAGYGFGHTALTCVMYHTQGQVNPPSLQRFTSVQPQIEQMSSLRTSTTLGFTEELAKFSSVGRRQYWATVTIKPDFDLIQTFYDKWQHVLPKVKDTEGFTFSFGFQPLTKSLLKHSQEAGGNAMDISPADGPLFIVLINPVWTNPADDNRIFGAIEDFLVELRQIASERGLLHRYIFANYAYWKDDVMAGYGADSIERMKAVSAKYDPEGLFQKGVPGGFKLPL</sequence>
<evidence type="ECO:0000256" key="2">
    <source>
        <dbReference type="ARBA" id="ARBA00022630"/>
    </source>
</evidence>
<dbReference type="InterPro" id="IPR016169">
    <property type="entry name" value="FAD-bd_PCMH_sub2"/>
</dbReference>
<evidence type="ECO:0000259" key="5">
    <source>
        <dbReference type="PROSITE" id="PS51387"/>
    </source>
</evidence>
<protein>
    <submittedName>
        <fullName evidence="6">Bifunctional solanapyrone synthase</fullName>
    </submittedName>
</protein>
<accession>A0AAN6XY96</accession>
<organism evidence="6 7">
    <name type="scientific">Rhypophila decipiens</name>
    <dbReference type="NCBI Taxonomy" id="261697"/>
    <lineage>
        <taxon>Eukaryota</taxon>
        <taxon>Fungi</taxon>
        <taxon>Dikarya</taxon>
        <taxon>Ascomycota</taxon>
        <taxon>Pezizomycotina</taxon>
        <taxon>Sordariomycetes</taxon>
        <taxon>Sordariomycetidae</taxon>
        <taxon>Sordariales</taxon>
        <taxon>Naviculisporaceae</taxon>
        <taxon>Rhypophila</taxon>
    </lineage>
</organism>
<keyword evidence="3" id="KW-0274">FAD</keyword>
<evidence type="ECO:0000313" key="7">
    <source>
        <dbReference type="Proteomes" id="UP001301769"/>
    </source>
</evidence>
<dbReference type="InterPro" id="IPR036318">
    <property type="entry name" value="FAD-bd_PCMH-like_sf"/>
</dbReference>
<dbReference type="Proteomes" id="UP001301769">
    <property type="component" value="Unassembled WGS sequence"/>
</dbReference>
<dbReference type="GO" id="GO:0016491">
    <property type="term" value="F:oxidoreductase activity"/>
    <property type="evidence" value="ECO:0007669"/>
    <property type="project" value="UniProtKB-KW"/>
</dbReference>
<comment type="caution">
    <text evidence="6">The sequence shown here is derived from an EMBL/GenBank/DDBJ whole genome shotgun (WGS) entry which is preliminary data.</text>
</comment>
<dbReference type="PROSITE" id="PS51387">
    <property type="entry name" value="FAD_PCMH"/>
    <property type="match status" value="1"/>
</dbReference>
<dbReference type="AlphaFoldDB" id="A0AAN6XY96"/>
<evidence type="ECO:0000313" key="6">
    <source>
        <dbReference type="EMBL" id="KAK4208860.1"/>
    </source>
</evidence>
<dbReference type="Gene3D" id="3.30.465.10">
    <property type="match status" value="1"/>
</dbReference>
<keyword evidence="4" id="KW-0560">Oxidoreductase</keyword>
<name>A0AAN6XY96_9PEZI</name>
<reference evidence="6" key="2">
    <citation type="submission" date="2023-05" db="EMBL/GenBank/DDBJ databases">
        <authorList>
            <consortium name="Lawrence Berkeley National Laboratory"/>
            <person name="Steindorff A."/>
            <person name="Hensen N."/>
            <person name="Bonometti L."/>
            <person name="Westerberg I."/>
            <person name="Brannstrom I.O."/>
            <person name="Guillou S."/>
            <person name="Cros-Aarteil S."/>
            <person name="Calhoun S."/>
            <person name="Haridas S."/>
            <person name="Kuo A."/>
            <person name="Mondo S."/>
            <person name="Pangilinan J."/>
            <person name="Riley R."/>
            <person name="Labutti K."/>
            <person name="Andreopoulos B."/>
            <person name="Lipzen A."/>
            <person name="Chen C."/>
            <person name="Yanf M."/>
            <person name="Daum C."/>
            <person name="Ng V."/>
            <person name="Clum A."/>
            <person name="Ohm R."/>
            <person name="Martin F."/>
            <person name="Silar P."/>
            <person name="Natvig D."/>
            <person name="Lalanne C."/>
            <person name="Gautier V."/>
            <person name="Ament-Velasquez S.L."/>
            <person name="Kruys A."/>
            <person name="Hutchinson M.I."/>
            <person name="Powell A.J."/>
            <person name="Barry K."/>
            <person name="Miller A.N."/>
            <person name="Grigoriev I.V."/>
            <person name="Debuchy R."/>
            <person name="Gladieux P."/>
            <person name="Thoren M.H."/>
            <person name="Johannesson H."/>
        </authorList>
    </citation>
    <scope>NUCLEOTIDE SEQUENCE</scope>
    <source>
        <strain evidence="6">PSN293</strain>
    </source>
</reference>
<dbReference type="PANTHER" id="PTHR42973">
    <property type="entry name" value="BINDING OXIDOREDUCTASE, PUTATIVE (AFU_ORTHOLOGUE AFUA_1G17690)-RELATED"/>
    <property type="match status" value="1"/>
</dbReference>
<evidence type="ECO:0000256" key="3">
    <source>
        <dbReference type="ARBA" id="ARBA00022827"/>
    </source>
</evidence>
<dbReference type="InterPro" id="IPR050416">
    <property type="entry name" value="FAD-linked_Oxidoreductase"/>
</dbReference>
<dbReference type="InterPro" id="IPR006094">
    <property type="entry name" value="Oxid_FAD_bind_N"/>
</dbReference>
<dbReference type="GO" id="GO:0071949">
    <property type="term" value="F:FAD binding"/>
    <property type="evidence" value="ECO:0007669"/>
    <property type="project" value="InterPro"/>
</dbReference>
<comment type="similarity">
    <text evidence="1">Belongs to the oxygen-dependent FAD-linked oxidoreductase family.</text>
</comment>
<dbReference type="InterPro" id="IPR016166">
    <property type="entry name" value="FAD-bd_PCMH"/>
</dbReference>
<keyword evidence="2" id="KW-0285">Flavoprotein</keyword>
<dbReference type="SUPFAM" id="SSF56176">
    <property type="entry name" value="FAD-binding/transporter-associated domain-like"/>
    <property type="match status" value="1"/>
</dbReference>
<dbReference type="EMBL" id="MU858225">
    <property type="protein sequence ID" value="KAK4208860.1"/>
    <property type="molecule type" value="Genomic_DNA"/>
</dbReference>
<reference evidence="6" key="1">
    <citation type="journal article" date="2023" name="Mol. Phylogenet. Evol.">
        <title>Genome-scale phylogeny and comparative genomics of the fungal order Sordariales.</title>
        <authorList>
            <person name="Hensen N."/>
            <person name="Bonometti L."/>
            <person name="Westerberg I."/>
            <person name="Brannstrom I.O."/>
            <person name="Guillou S."/>
            <person name="Cros-Aarteil S."/>
            <person name="Calhoun S."/>
            <person name="Haridas S."/>
            <person name="Kuo A."/>
            <person name="Mondo S."/>
            <person name="Pangilinan J."/>
            <person name="Riley R."/>
            <person name="LaButti K."/>
            <person name="Andreopoulos B."/>
            <person name="Lipzen A."/>
            <person name="Chen C."/>
            <person name="Yan M."/>
            <person name="Daum C."/>
            <person name="Ng V."/>
            <person name="Clum A."/>
            <person name="Steindorff A."/>
            <person name="Ohm R.A."/>
            <person name="Martin F."/>
            <person name="Silar P."/>
            <person name="Natvig D.O."/>
            <person name="Lalanne C."/>
            <person name="Gautier V."/>
            <person name="Ament-Velasquez S.L."/>
            <person name="Kruys A."/>
            <person name="Hutchinson M.I."/>
            <person name="Powell A.J."/>
            <person name="Barry K."/>
            <person name="Miller A.N."/>
            <person name="Grigoriev I.V."/>
            <person name="Debuchy R."/>
            <person name="Gladieux P."/>
            <person name="Hiltunen Thoren M."/>
            <person name="Johannesson H."/>
        </authorList>
    </citation>
    <scope>NUCLEOTIDE SEQUENCE</scope>
    <source>
        <strain evidence="6">PSN293</strain>
    </source>
</reference>
<evidence type="ECO:0000256" key="1">
    <source>
        <dbReference type="ARBA" id="ARBA00005466"/>
    </source>
</evidence>
<gene>
    <name evidence="6" type="ORF">QBC37DRAFT_451739</name>
</gene>